<gene>
    <name evidence="1" type="ORF">BV25DRAFT_1842705</name>
</gene>
<protein>
    <submittedName>
        <fullName evidence="1">Uncharacterized protein</fullName>
    </submittedName>
</protein>
<dbReference type="EMBL" id="MU277278">
    <property type="protein sequence ID" value="KAI0055806.1"/>
    <property type="molecule type" value="Genomic_DNA"/>
</dbReference>
<evidence type="ECO:0000313" key="1">
    <source>
        <dbReference type="EMBL" id="KAI0055806.1"/>
    </source>
</evidence>
<organism evidence="1 2">
    <name type="scientific">Artomyces pyxidatus</name>
    <dbReference type="NCBI Taxonomy" id="48021"/>
    <lineage>
        <taxon>Eukaryota</taxon>
        <taxon>Fungi</taxon>
        <taxon>Dikarya</taxon>
        <taxon>Basidiomycota</taxon>
        <taxon>Agaricomycotina</taxon>
        <taxon>Agaricomycetes</taxon>
        <taxon>Russulales</taxon>
        <taxon>Auriscalpiaceae</taxon>
        <taxon>Artomyces</taxon>
    </lineage>
</organism>
<keyword evidence="2" id="KW-1185">Reference proteome</keyword>
<reference evidence="1" key="1">
    <citation type="submission" date="2021-03" db="EMBL/GenBank/DDBJ databases">
        <authorList>
            <consortium name="DOE Joint Genome Institute"/>
            <person name="Ahrendt S."/>
            <person name="Looney B.P."/>
            <person name="Miyauchi S."/>
            <person name="Morin E."/>
            <person name="Drula E."/>
            <person name="Courty P.E."/>
            <person name="Chicoki N."/>
            <person name="Fauchery L."/>
            <person name="Kohler A."/>
            <person name="Kuo A."/>
            <person name="Labutti K."/>
            <person name="Pangilinan J."/>
            <person name="Lipzen A."/>
            <person name="Riley R."/>
            <person name="Andreopoulos W."/>
            <person name="He G."/>
            <person name="Johnson J."/>
            <person name="Barry K.W."/>
            <person name="Grigoriev I.V."/>
            <person name="Nagy L."/>
            <person name="Hibbett D."/>
            <person name="Henrissat B."/>
            <person name="Matheny P.B."/>
            <person name="Labbe J."/>
            <person name="Martin F."/>
        </authorList>
    </citation>
    <scope>NUCLEOTIDE SEQUENCE</scope>
    <source>
        <strain evidence="1">HHB10654</strain>
    </source>
</reference>
<comment type="caution">
    <text evidence="1">The sequence shown here is derived from an EMBL/GenBank/DDBJ whole genome shotgun (WGS) entry which is preliminary data.</text>
</comment>
<name>A0ACB8SJB8_9AGAM</name>
<reference evidence="1" key="2">
    <citation type="journal article" date="2022" name="New Phytol.">
        <title>Evolutionary transition to the ectomycorrhizal habit in the genomes of a hyperdiverse lineage of mushroom-forming fungi.</title>
        <authorList>
            <person name="Looney B."/>
            <person name="Miyauchi S."/>
            <person name="Morin E."/>
            <person name="Drula E."/>
            <person name="Courty P.E."/>
            <person name="Kohler A."/>
            <person name="Kuo A."/>
            <person name="LaButti K."/>
            <person name="Pangilinan J."/>
            <person name="Lipzen A."/>
            <person name="Riley R."/>
            <person name="Andreopoulos W."/>
            <person name="He G."/>
            <person name="Johnson J."/>
            <person name="Nolan M."/>
            <person name="Tritt A."/>
            <person name="Barry K.W."/>
            <person name="Grigoriev I.V."/>
            <person name="Nagy L.G."/>
            <person name="Hibbett D."/>
            <person name="Henrissat B."/>
            <person name="Matheny P.B."/>
            <person name="Labbe J."/>
            <person name="Martin F.M."/>
        </authorList>
    </citation>
    <scope>NUCLEOTIDE SEQUENCE</scope>
    <source>
        <strain evidence="1">HHB10654</strain>
    </source>
</reference>
<proteinExistence type="predicted"/>
<dbReference type="Proteomes" id="UP000814140">
    <property type="component" value="Unassembled WGS sequence"/>
</dbReference>
<evidence type="ECO:0000313" key="2">
    <source>
        <dbReference type="Proteomes" id="UP000814140"/>
    </source>
</evidence>
<sequence length="283" mass="29114">MPRKCSADLSIFFFSLMSMQHVQPSLQRKDKFLTVLPLSNISSFPLPPSVAMSEREESPSPPPAPPFPHRYVCWTWSSTPGRIIVAANSSAIPQPLDNTLAPTTYLDGLWGPHEWSRIPQQAYRARYYALAALPPAPARPVRPAGLFGAPSGAAGGVFGTVGGPVGAAGRARRRCWAGSSVLFVGLVGAPSMLLCCALGGIVGATGGTVGAAGTIGAVGRLVFAVVTPSALLAVVVGAAGIVGIAVGLAALLRWAAGALIATLSMWLSSALLARAWVLAGLLL</sequence>
<accession>A0ACB8SJB8</accession>